<keyword evidence="2" id="KW-1185">Reference proteome</keyword>
<name>A0A5M6DGX2_9BACT</name>
<dbReference type="RefSeq" id="WP_150088650.1">
    <property type="nucleotide sequence ID" value="NZ_VWSF01000008.1"/>
</dbReference>
<gene>
    <name evidence="1" type="ORF">F0145_11950</name>
</gene>
<evidence type="ECO:0000313" key="2">
    <source>
        <dbReference type="Proteomes" id="UP000323426"/>
    </source>
</evidence>
<dbReference type="PROSITE" id="PS51257">
    <property type="entry name" value="PROKAR_LIPOPROTEIN"/>
    <property type="match status" value="1"/>
</dbReference>
<accession>A0A5M6DGX2</accession>
<sequence length="140" mass="15533">MNKVNSLLLVLVTTLLFVGCKKDEDAEPDNLPIGRTWKITQLVLSTSIGGTVDQIPTMATCDADDIFRFRDDATYVRDEGASKCNATDPQIVEQGTWFKDGNTFTWDGDDYTIEELNRQRFKLKASNAAGSSITITFTAQ</sequence>
<organism evidence="1 2">
    <name type="scientific">Adhaeribacter rhizoryzae</name>
    <dbReference type="NCBI Taxonomy" id="2607907"/>
    <lineage>
        <taxon>Bacteria</taxon>
        <taxon>Pseudomonadati</taxon>
        <taxon>Bacteroidota</taxon>
        <taxon>Cytophagia</taxon>
        <taxon>Cytophagales</taxon>
        <taxon>Hymenobacteraceae</taxon>
        <taxon>Adhaeribacter</taxon>
    </lineage>
</organism>
<evidence type="ECO:0000313" key="1">
    <source>
        <dbReference type="EMBL" id="KAA5545646.1"/>
    </source>
</evidence>
<reference evidence="1 2" key="1">
    <citation type="submission" date="2019-09" db="EMBL/GenBank/DDBJ databases">
        <title>Genome sequence and assembly of Adhaeribacter sp.</title>
        <authorList>
            <person name="Chhetri G."/>
        </authorList>
    </citation>
    <scope>NUCLEOTIDE SEQUENCE [LARGE SCALE GENOMIC DNA]</scope>
    <source>
        <strain evidence="1 2">DK36</strain>
    </source>
</reference>
<dbReference type="AlphaFoldDB" id="A0A5M6DGX2"/>
<dbReference type="Proteomes" id="UP000323426">
    <property type="component" value="Unassembled WGS sequence"/>
</dbReference>
<comment type="caution">
    <text evidence="1">The sequence shown here is derived from an EMBL/GenBank/DDBJ whole genome shotgun (WGS) entry which is preliminary data.</text>
</comment>
<proteinExistence type="predicted"/>
<protein>
    <recommendedName>
        <fullName evidence="3">Lipocalin-like domain-containing protein</fullName>
    </recommendedName>
</protein>
<evidence type="ECO:0008006" key="3">
    <source>
        <dbReference type="Google" id="ProtNLM"/>
    </source>
</evidence>
<dbReference type="EMBL" id="VWSF01000008">
    <property type="protein sequence ID" value="KAA5545646.1"/>
    <property type="molecule type" value="Genomic_DNA"/>
</dbReference>